<dbReference type="PANTHER" id="PTHR43711:SF1">
    <property type="entry name" value="HISTIDINE KINASE 1"/>
    <property type="match status" value="1"/>
</dbReference>
<reference evidence="9 10" key="1">
    <citation type="journal article" date="2014" name="Genome Announc.">
        <title>Draft Genome Sequence of Magnetospirillum sp. Strain SO-1, a Freshwater Magnetotactic Bacterium Isolated from the Ol'khovka River, Russia.</title>
        <authorList>
            <person name="Grouzdev D.S."/>
            <person name="Dziuba M.V."/>
            <person name="Sukhacheva M.S."/>
            <person name="Mardanov A.V."/>
            <person name="Beletskiy A.V."/>
            <person name="Kuznetsov B.B."/>
            <person name="Skryabin K.G."/>
        </authorList>
    </citation>
    <scope>NUCLEOTIDE SEQUENCE [LARGE SCALE GENOMIC DNA]</scope>
    <source>
        <strain evidence="9 10">SO-1</strain>
    </source>
</reference>
<evidence type="ECO:0000256" key="1">
    <source>
        <dbReference type="ARBA" id="ARBA00000085"/>
    </source>
</evidence>
<dbReference type="CDD" id="cd12914">
    <property type="entry name" value="PDC1_DGC_like"/>
    <property type="match status" value="1"/>
</dbReference>
<dbReference type="AlphaFoldDB" id="M3ACL5"/>
<keyword evidence="7" id="KW-0472">Membrane</keyword>
<dbReference type="EC" id="2.7.13.3" evidence="2"/>
<evidence type="ECO:0000256" key="6">
    <source>
        <dbReference type="ARBA" id="ARBA00023012"/>
    </source>
</evidence>
<dbReference type="InterPro" id="IPR036097">
    <property type="entry name" value="HisK_dim/P_sf"/>
</dbReference>
<dbReference type="Pfam" id="PF22588">
    <property type="entry name" value="dCache_1_like"/>
    <property type="match status" value="1"/>
</dbReference>
<dbReference type="SMART" id="SM00388">
    <property type="entry name" value="HisKA"/>
    <property type="match status" value="1"/>
</dbReference>
<dbReference type="InterPro" id="IPR005467">
    <property type="entry name" value="His_kinase_dom"/>
</dbReference>
<dbReference type="SUPFAM" id="SSF47384">
    <property type="entry name" value="Homodimeric domain of signal transducing histidine kinase"/>
    <property type="match status" value="1"/>
</dbReference>
<dbReference type="Pfam" id="PF02518">
    <property type="entry name" value="HATPase_c"/>
    <property type="match status" value="1"/>
</dbReference>
<keyword evidence="7" id="KW-1133">Transmembrane helix</keyword>
<evidence type="ECO:0000256" key="5">
    <source>
        <dbReference type="ARBA" id="ARBA00022777"/>
    </source>
</evidence>
<dbReference type="Pfam" id="PF00512">
    <property type="entry name" value="HisKA"/>
    <property type="match status" value="1"/>
</dbReference>
<keyword evidence="6" id="KW-0902">Two-component regulatory system</keyword>
<dbReference type="EMBL" id="AONQ01000020">
    <property type="protein sequence ID" value="EME70264.1"/>
    <property type="molecule type" value="Genomic_DNA"/>
</dbReference>
<dbReference type="Gene3D" id="3.30.450.20">
    <property type="entry name" value="PAS domain"/>
    <property type="match status" value="2"/>
</dbReference>
<keyword evidence="4" id="KW-0808">Transferase</keyword>
<dbReference type="Gene3D" id="1.10.287.130">
    <property type="match status" value="1"/>
</dbReference>
<proteinExistence type="predicted"/>
<dbReference type="SUPFAM" id="SSF55874">
    <property type="entry name" value="ATPase domain of HSP90 chaperone/DNA topoisomerase II/histidine kinase"/>
    <property type="match status" value="1"/>
</dbReference>
<keyword evidence="3" id="KW-0597">Phosphoprotein</keyword>
<dbReference type="CDD" id="cd00082">
    <property type="entry name" value="HisKA"/>
    <property type="match status" value="1"/>
</dbReference>
<organism evidence="9 10">
    <name type="scientific">Paramagnetospirillum caucaseum</name>
    <dbReference type="NCBI Taxonomy" id="1244869"/>
    <lineage>
        <taxon>Bacteria</taxon>
        <taxon>Pseudomonadati</taxon>
        <taxon>Pseudomonadota</taxon>
        <taxon>Alphaproteobacteria</taxon>
        <taxon>Rhodospirillales</taxon>
        <taxon>Magnetospirillaceae</taxon>
        <taxon>Paramagnetospirillum</taxon>
    </lineage>
</organism>
<dbReference type="Proteomes" id="UP000011744">
    <property type="component" value="Unassembled WGS sequence"/>
</dbReference>
<dbReference type="eggNOG" id="COG4191">
    <property type="taxonomic scope" value="Bacteria"/>
</dbReference>
<comment type="catalytic activity">
    <reaction evidence="1">
        <text>ATP + protein L-histidine = ADP + protein N-phospho-L-histidine.</text>
        <dbReference type="EC" id="2.7.13.3"/>
    </reaction>
</comment>
<gene>
    <name evidence="9" type="ORF">H261_09402</name>
</gene>
<evidence type="ECO:0000259" key="8">
    <source>
        <dbReference type="PROSITE" id="PS50109"/>
    </source>
</evidence>
<dbReference type="PANTHER" id="PTHR43711">
    <property type="entry name" value="TWO-COMPONENT HISTIDINE KINASE"/>
    <property type="match status" value="1"/>
</dbReference>
<feature type="transmembrane region" description="Helical" evidence="7">
    <location>
        <begin position="27"/>
        <end position="47"/>
    </location>
</feature>
<dbReference type="STRING" id="1244869.H261_09402"/>
<evidence type="ECO:0000313" key="9">
    <source>
        <dbReference type="EMBL" id="EME70264.1"/>
    </source>
</evidence>
<evidence type="ECO:0000256" key="3">
    <source>
        <dbReference type="ARBA" id="ARBA00022553"/>
    </source>
</evidence>
<dbReference type="InterPro" id="IPR050736">
    <property type="entry name" value="Sensor_HK_Regulatory"/>
</dbReference>
<dbReference type="PROSITE" id="PS50109">
    <property type="entry name" value="HIS_KIN"/>
    <property type="match status" value="1"/>
</dbReference>
<evidence type="ECO:0000256" key="2">
    <source>
        <dbReference type="ARBA" id="ARBA00012438"/>
    </source>
</evidence>
<name>M3ACL5_9PROT</name>
<evidence type="ECO:0000256" key="4">
    <source>
        <dbReference type="ARBA" id="ARBA00022679"/>
    </source>
</evidence>
<dbReference type="InterPro" id="IPR054327">
    <property type="entry name" value="His-kinase-like_sensor"/>
</dbReference>
<dbReference type="CDD" id="cd12915">
    <property type="entry name" value="PDC2_DGC_like"/>
    <property type="match status" value="1"/>
</dbReference>
<comment type="caution">
    <text evidence="9">The sequence shown here is derived from an EMBL/GenBank/DDBJ whole genome shotgun (WGS) entry which is preliminary data.</text>
</comment>
<dbReference type="GO" id="GO:0000155">
    <property type="term" value="F:phosphorelay sensor kinase activity"/>
    <property type="evidence" value="ECO:0007669"/>
    <property type="project" value="InterPro"/>
</dbReference>
<accession>M3ACL5</accession>
<protein>
    <recommendedName>
        <fullName evidence="2">histidine kinase</fullName>
        <ecNumber evidence="2">2.7.13.3</ecNumber>
    </recommendedName>
</protein>
<evidence type="ECO:0000313" key="10">
    <source>
        <dbReference type="Proteomes" id="UP000011744"/>
    </source>
</evidence>
<dbReference type="InterPro" id="IPR003594">
    <property type="entry name" value="HATPase_dom"/>
</dbReference>
<dbReference type="SMART" id="SM00387">
    <property type="entry name" value="HATPase_c"/>
    <property type="match status" value="1"/>
</dbReference>
<keyword evidence="5" id="KW-0418">Kinase</keyword>
<dbReference type="InterPro" id="IPR003661">
    <property type="entry name" value="HisK_dim/P_dom"/>
</dbReference>
<sequence>MVTASEPIPSTDSAGSRRTPGELRHRLRLLILVMALLLLGGAAAILIQLRAAAMEKAATATAGAVRLLDDNLTRTLTTTDAIIARMVVVVQDKLAGRIGDDELLRELASLEAGLTQRGNMLVVDARGDVAAAVRPPQGGVPVNYAHREYFKAHSEGAERVIGPMVMGSYSLAPVFTVSRRVAGPDGGFAGLVVVGVNAHFFTDFHNTLGLGPSAYIGANTGGRVMLRQPNPENYVGRPTPNNPIFAAAATRPVGTLRLNSPIDGVDRVVSYRKLLPFNVMVSAGMAVDDILAPWRQTALIIAAALGVVMLGLGGMAVTTFRIITREERSMASLEETVRARTAEAELRAAEARQANESKTRFLAAASHDLRQPLQAAGMFAEVLAGQVEDDPRKLKVVDRLRQSIEATNSLLATLLDVSALEAGKIKPNVSTFRLMPLLAGLVDQIEPEASAKGLAIGAVPTSLMVSSDPVLLERLLRNLLVNAIRYTGDGRVLIGCRRRGGQVVIQVLDTGIGIPADKIDTVFDDFVRLDTPAERGGSRGLGLGLGVVRRMAALLGHDLELRSIPGKGSCFGVVVSKA</sequence>
<dbReference type="PATRIC" id="fig|1244869.3.peg.1901"/>
<keyword evidence="10" id="KW-1185">Reference proteome</keyword>
<evidence type="ECO:0000256" key="7">
    <source>
        <dbReference type="SAM" id="Phobius"/>
    </source>
</evidence>
<feature type="transmembrane region" description="Helical" evidence="7">
    <location>
        <begin position="298"/>
        <end position="323"/>
    </location>
</feature>
<dbReference type="InterPro" id="IPR036890">
    <property type="entry name" value="HATPase_C_sf"/>
</dbReference>
<keyword evidence="7" id="KW-0812">Transmembrane</keyword>
<dbReference type="Gene3D" id="3.30.565.10">
    <property type="entry name" value="Histidine kinase-like ATPase, C-terminal domain"/>
    <property type="match status" value="1"/>
</dbReference>
<feature type="domain" description="Histidine kinase" evidence="8">
    <location>
        <begin position="364"/>
        <end position="578"/>
    </location>
</feature>
<dbReference type="PRINTS" id="PR00344">
    <property type="entry name" value="BCTRLSENSOR"/>
</dbReference>
<dbReference type="InterPro" id="IPR004358">
    <property type="entry name" value="Sig_transdc_His_kin-like_C"/>
</dbReference>